<comment type="subcellular location">
    <subcellularLocation>
        <location evidence="1">Membrane</location>
        <topology evidence="1">Single-pass type II membrane protein</topology>
    </subcellularLocation>
</comment>
<keyword evidence="5" id="KW-0328">Glycosyltransferase</keyword>
<dbReference type="GO" id="GO:0016263">
    <property type="term" value="F:glycoprotein-N-acetylgalactosamine 3-beta-galactosyltransferase activity"/>
    <property type="evidence" value="ECO:0007669"/>
    <property type="project" value="UniProtKB-EC"/>
</dbReference>
<evidence type="ECO:0000256" key="3">
    <source>
        <dbReference type="ARBA" id="ARBA00006462"/>
    </source>
</evidence>
<dbReference type="PANTHER" id="PTHR23033">
    <property type="entry name" value="BETA1,3-GALACTOSYLTRANSFERASE"/>
    <property type="match status" value="1"/>
</dbReference>
<dbReference type="EC" id="2.4.1.122" evidence="4"/>
<keyword evidence="8" id="KW-0547">Nucleotide-binding</keyword>
<dbReference type="Pfam" id="PF00685">
    <property type="entry name" value="Sulfotransfer_1"/>
    <property type="match status" value="1"/>
</dbReference>
<keyword evidence="6" id="KW-0808">Transferase</keyword>
<organism evidence="14 15">
    <name type="scientific">Intoshia linei</name>
    <dbReference type="NCBI Taxonomy" id="1819745"/>
    <lineage>
        <taxon>Eukaryota</taxon>
        <taxon>Metazoa</taxon>
        <taxon>Spiralia</taxon>
        <taxon>Lophotrochozoa</taxon>
        <taxon>Mesozoa</taxon>
        <taxon>Orthonectida</taxon>
        <taxon>Rhopaluridae</taxon>
        <taxon>Intoshia</taxon>
    </lineage>
</organism>
<dbReference type="PANTHER" id="PTHR23033:SF14">
    <property type="entry name" value="GLYCOPROTEIN-N-ACETYLGALACTOSAMINE 3-BETA-GALACTOSYLTRANSFERASE 1-RELATED"/>
    <property type="match status" value="1"/>
</dbReference>
<evidence type="ECO:0000313" key="15">
    <source>
        <dbReference type="Proteomes" id="UP000078046"/>
    </source>
</evidence>
<keyword evidence="9" id="KW-0735">Signal-anchor</keyword>
<dbReference type="Proteomes" id="UP000078046">
    <property type="component" value="Unassembled WGS sequence"/>
</dbReference>
<evidence type="ECO:0000256" key="5">
    <source>
        <dbReference type="ARBA" id="ARBA00022676"/>
    </source>
</evidence>
<feature type="domain" description="Sulfotransferase" evidence="12">
    <location>
        <begin position="20"/>
        <end position="225"/>
    </location>
</feature>
<comment type="caution">
    <text evidence="14">The sequence shown here is derived from an EMBL/GenBank/DDBJ whole genome shotgun (WGS) entry which is preliminary data.</text>
</comment>
<dbReference type="OrthoDB" id="414175at2759"/>
<evidence type="ECO:0000256" key="11">
    <source>
        <dbReference type="ARBA" id="ARBA00023136"/>
    </source>
</evidence>
<dbReference type="InterPro" id="IPR026050">
    <property type="entry name" value="C1GALT1/C1GALT1_chp1"/>
</dbReference>
<name>A0A177AR31_9BILA</name>
<proteinExistence type="inferred from homology"/>
<evidence type="ECO:0000259" key="13">
    <source>
        <dbReference type="Pfam" id="PF02434"/>
    </source>
</evidence>
<feature type="domain" description="Fringe-like glycosyltransferase" evidence="13">
    <location>
        <begin position="280"/>
        <end position="423"/>
    </location>
</feature>
<dbReference type="Gene3D" id="3.90.550.50">
    <property type="match status" value="1"/>
</dbReference>
<evidence type="ECO:0000256" key="6">
    <source>
        <dbReference type="ARBA" id="ARBA00022679"/>
    </source>
</evidence>
<dbReference type="GO" id="GO:0016020">
    <property type="term" value="C:membrane"/>
    <property type="evidence" value="ECO:0007669"/>
    <property type="project" value="UniProtKB-SubCell"/>
</dbReference>
<keyword evidence="11" id="KW-0472">Membrane</keyword>
<evidence type="ECO:0000256" key="9">
    <source>
        <dbReference type="ARBA" id="ARBA00022968"/>
    </source>
</evidence>
<dbReference type="EMBL" id="LWCA01001839">
    <property type="protein sequence ID" value="OAF64435.1"/>
    <property type="molecule type" value="Genomic_DNA"/>
</dbReference>
<dbReference type="AlphaFoldDB" id="A0A177AR31"/>
<evidence type="ECO:0000256" key="8">
    <source>
        <dbReference type="ARBA" id="ARBA00022741"/>
    </source>
</evidence>
<evidence type="ECO:0000256" key="7">
    <source>
        <dbReference type="ARBA" id="ARBA00022692"/>
    </source>
</evidence>
<keyword evidence="10" id="KW-1133">Transmembrane helix</keyword>
<dbReference type="Gene3D" id="3.40.50.300">
    <property type="entry name" value="P-loop containing nucleotide triphosphate hydrolases"/>
    <property type="match status" value="1"/>
</dbReference>
<dbReference type="GO" id="GO:0000166">
    <property type="term" value="F:nucleotide binding"/>
    <property type="evidence" value="ECO:0007669"/>
    <property type="project" value="UniProtKB-KW"/>
</dbReference>
<evidence type="ECO:0000256" key="2">
    <source>
        <dbReference type="ARBA" id="ARBA00004922"/>
    </source>
</evidence>
<sequence>MEILYDLNAPVLGIKEKRIPDAVIAGFVKGGTATLHNFLNMHPKIAIAEGEVHYYNWYKDKGVEWYKERMKAAYKSQIVMETTPGYVTYEEIPMEIKKNNPNTKIILIMRNPVDRAISHYKLLRYDKLFLQKVNNIDTFFDANADTSKYNNYTMRHYTDGIYVRHVENLLKTFNRSQILLLNSEKFVHEPWVTLQKVEKFLNIGHYFERQNFIFNQNKKFYCVTKNIFTYLNQNLQSINEENPIKQQEIMYKRYDNLYNTVKIFCFIVTYPQKINSSRNIHATWAKRCNNHIFITSAADQFIPTHVLNITESHSTLWPKTTEGFKYAYDHMQNLYDWVLKADDDTYVLMENMRLILSKFNSSIPYLAGRRFLLGNTSYMSGGAGYLLSKAAVKIFVTKVIGNETMCNQSPKGSEDVRMGKCTAAAGIIHVDTRDKQKRQTFFPFPPLAQFKNMVTWLNSYDYYPYKYGPECCSLTPATFHYINKDNIYALEYLIYRVKHADLH</sequence>
<protein>
    <recommendedName>
        <fullName evidence="4">N-acetylgalactosaminide beta-1,3-galactosyltransferase</fullName>
        <ecNumber evidence="4">2.4.1.122</ecNumber>
    </recommendedName>
</protein>
<gene>
    <name evidence="14" type="ORF">A3Q56_07855</name>
</gene>
<comment type="pathway">
    <text evidence="2">Protein modification; protein glycosylation.</text>
</comment>
<evidence type="ECO:0000313" key="14">
    <source>
        <dbReference type="EMBL" id="OAF64435.1"/>
    </source>
</evidence>
<evidence type="ECO:0000256" key="4">
    <source>
        <dbReference type="ARBA" id="ARBA00012557"/>
    </source>
</evidence>
<keyword evidence="7" id="KW-0812">Transmembrane</keyword>
<accession>A0A177AR31</accession>
<evidence type="ECO:0000256" key="10">
    <source>
        <dbReference type="ARBA" id="ARBA00022989"/>
    </source>
</evidence>
<dbReference type="GO" id="GO:0008146">
    <property type="term" value="F:sulfotransferase activity"/>
    <property type="evidence" value="ECO:0007669"/>
    <property type="project" value="InterPro"/>
</dbReference>
<dbReference type="Pfam" id="PF02434">
    <property type="entry name" value="Fringe"/>
    <property type="match status" value="1"/>
</dbReference>
<reference evidence="14 15" key="1">
    <citation type="submission" date="2016-04" db="EMBL/GenBank/DDBJ databases">
        <title>The genome of Intoshia linei affirms orthonectids as highly simplified spiralians.</title>
        <authorList>
            <person name="Mikhailov K.V."/>
            <person name="Slusarev G.S."/>
            <person name="Nikitin M.A."/>
            <person name="Logacheva M.D."/>
            <person name="Penin A."/>
            <person name="Aleoshin V."/>
            <person name="Panchin Y.V."/>
        </authorList>
    </citation>
    <scope>NUCLEOTIDE SEQUENCE [LARGE SCALE GENOMIC DNA]</scope>
    <source>
        <strain evidence="14">Intl2013</strain>
        <tissue evidence="14">Whole animal</tissue>
    </source>
</reference>
<dbReference type="UniPathway" id="UPA00378"/>
<comment type="similarity">
    <text evidence="3">Belongs to the glycosyltransferase 31 family. Beta3-Gal-T subfamily.</text>
</comment>
<dbReference type="InterPro" id="IPR003378">
    <property type="entry name" value="Fringe-like_glycosylTrfase"/>
</dbReference>
<dbReference type="InterPro" id="IPR000863">
    <property type="entry name" value="Sulfotransferase_dom"/>
</dbReference>
<dbReference type="InterPro" id="IPR027417">
    <property type="entry name" value="P-loop_NTPase"/>
</dbReference>
<dbReference type="SUPFAM" id="SSF52540">
    <property type="entry name" value="P-loop containing nucleoside triphosphate hydrolases"/>
    <property type="match status" value="1"/>
</dbReference>
<evidence type="ECO:0000256" key="1">
    <source>
        <dbReference type="ARBA" id="ARBA00004606"/>
    </source>
</evidence>
<keyword evidence="15" id="KW-1185">Reference proteome</keyword>
<evidence type="ECO:0000259" key="12">
    <source>
        <dbReference type="Pfam" id="PF00685"/>
    </source>
</evidence>